<keyword evidence="2" id="KW-1185">Reference proteome</keyword>
<accession>A0A8X6SNZ2</accession>
<evidence type="ECO:0000313" key="1">
    <source>
        <dbReference type="EMBL" id="GFY17282.1"/>
    </source>
</evidence>
<comment type="caution">
    <text evidence="1">The sequence shown here is derived from an EMBL/GenBank/DDBJ whole genome shotgun (WGS) entry which is preliminary data.</text>
</comment>
<gene>
    <name evidence="1" type="ORF">TNCV_1090561</name>
</gene>
<name>A0A8X6SNZ2_TRICX</name>
<proteinExistence type="predicted"/>
<dbReference type="AlphaFoldDB" id="A0A8X6SNZ2"/>
<organism evidence="1 2">
    <name type="scientific">Trichonephila clavipes</name>
    <name type="common">Golden silk orbweaver</name>
    <name type="synonym">Nephila clavipes</name>
    <dbReference type="NCBI Taxonomy" id="2585209"/>
    <lineage>
        <taxon>Eukaryota</taxon>
        <taxon>Metazoa</taxon>
        <taxon>Ecdysozoa</taxon>
        <taxon>Arthropoda</taxon>
        <taxon>Chelicerata</taxon>
        <taxon>Arachnida</taxon>
        <taxon>Araneae</taxon>
        <taxon>Araneomorphae</taxon>
        <taxon>Entelegynae</taxon>
        <taxon>Araneoidea</taxon>
        <taxon>Nephilidae</taxon>
        <taxon>Trichonephila</taxon>
    </lineage>
</organism>
<dbReference type="Proteomes" id="UP000887159">
    <property type="component" value="Unassembled WGS sequence"/>
</dbReference>
<sequence>MYTQVDIRTGSQLKKMEMISVRSNCSSANIPNDMELDDVNSCITLHVKVPSPGTGLCKKIARFPEGSVRGYALTSGSKVETAFCKRWQYYGYYCIKIGI</sequence>
<dbReference type="EMBL" id="BMAU01021343">
    <property type="protein sequence ID" value="GFY17282.1"/>
    <property type="molecule type" value="Genomic_DNA"/>
</dbReference>
<evidence type="ECO:0000313" key="2">
    <source>
        <dbReference type="Proteomes" id="UP000887159"/>
    </source>
</evidence>
<protein>
    <submittedName>
        <fullName evidence="1">Uncharacterized protein</fullName>
    </submittedName>
</protein>
<reference evidence="1" key="1">
    <citation type="submission" date="2020-08" db="EMBL/GenBank/DDBJ databases">
        <title>Multicomponent nature underlies the extraordinary mechanical properties of spider dragline silk.</title>
        <authorList>
            <person name="Kono N."/>
            <person name="Nakamura H."/>
            <person name="Mori M."/>
            <person name="Yoshida Y."/>
            <person name="Ohtoshi R."/>
            <person name="Malay A.D."/>
            <person name="Moran D.A.P."/>
            <person name="Tomita M."/>
            <person name="Numata K."/>
            <person name="Arakawa K."/>
        </authorList>
    </citation>
    <scope>NUCLEOTIDE SEQUENCE</scope>
</reference>